<feature type="non-terminal residue" evidence="1">
    <location>
        <position position="71"/>
    </location>
</feature>
<accession>X1I8B8</accession>
<gene>
    <name evidence="1" type="ORF">S03H2_64337</name>
</gene>
<protein>
    <submittedName>
        <fullName evidence="1">Uncharacterized protein</fullName>
    </submittedName>
</protein>
<organism evidence="1">
    <name type="scientific">marine sediment metagenome</name>
    <dbReference type="NCBI Taxonomy" id="412755"/>
    <lineage>
        <taxon>unclassified sequences</taxon>
        <taxon>metagenomes</taxon>
        <taxon>ecological metagenomes</taxon>
    </lineage>
</organism>
<reference evidence="1" key="1">
    <citation type="journal article" date="2014" name="Front. Microbiol.">
        <title>High frequency of phylogenetically diverse reductive dehalogenase-homologous genes in deep subseafloor sedimentary metagenomes.</title>
        <authorList>
            <person name="Kawai M."/>
            <person name="Futagami T."/>
            <person name="Toyoda A."/>
            <person name="Takaki Y."/>
            <person name="Nishi S."/>
            <person name="Hori S."/>
            <person name="Arai W."/>
            <person name="Tsubouchi T."/>
            <person name="Morono Y."/>
            <person name="Uchiyama I."/>
            <person name="Ito T."/>
            <person name="Fujiyama A."/>
            <person name="Inagaki F."/>
            <person name="Takami H."/>
        </authorList>
    </citation>
    <scope>NUCLEOTIDE SEQUENCE</scope>
    <source>
        <strain evidence="1">Expedition CK06-06</strain>
    </source>
</reference>
<sequence>MPAPKLMYARVGVGPVLADLSHAELRVGLGISHHQRNKASVKLFRAEICRAAGWPADASHKAMVTGCSTSM</sequence>
<evidence type="ECO:0000313" key="1">
    <source>
        <dbReference type="EMBL" id="GAH77942.1"/>
    </source>
</evidence>
<proteinExistence type="predicted"/>
<dbReference type="EMBL" id="BARU01041779">
    <property type="protein sequence ID" value="GAH77942.1"/>
    <property type="molecule type" value="Genomic_DNA"/>
</dbReference>
<comment type="caution">
    <text evidence="1">The sequence shown here is derived from an EMBL/GenBank/DDBJ whole genome shotgun (WGS) entry which is preliminary data.</text>
</comment>
<name>X1I8B8_9ZZZZ</name>
<dbReference type="AlphaFoldDB" id="X1I8B8"/>